<accession>A0A2W5ZEC9</accession>
<name>A0A2W5ZEC9_9BACT</name>
<feature type="domain" description="Metallo-beta-lactamase" evidence="2">
    <location>
        <begin position="27"/>
        <end position="229"/>
    </location>
</feature>
<comment type="caution">
    <text evidence="4">The sequence shown here is derived from an EMBL/GenBank/DDBJ whole genome shotgun (WGS) entry which is preliminary data.</text>
</comment>
<protein>
    <submittedName>
        <fullName evidence="3">MBL fold metallo-hydrolase</fullName>
    </submittedName>
</protein>
<dbReference type="Proteomes" id="UP000606991">
    <property type="component" value="Unassembled WGS sequence"/>
</dbReference>
<evidence type="ECO:0000313" key="4">
    <source>
        <dbReference type="EMBL" id="PZR82337.1"/>
    </source>
</evidence>
<reference evidence="4" key="2">
    <citation type="submission" date="2018-05" db="EMBL/GenBank/DDBJ databases">
        <authorList>
            <person name="Ferrari B."/>
        </authorList>
    </citation>
    <scope>NUCLEOTIDE SEQUENCE</scope>
    <source>
        <strain evidence="4">RRmetagenome_bin12</strain>
    </source>
</reference>
<dbReference type="Pfam" id="PF12706">
    <property type="entry name" value="Lactamase_B_2"/>
    <property type="match status" value="1"/>
</dbReference>
<dbReference type="PANTHER" id="PTHR46018">
    <property type="entry name" value="ZINC PHOSPHODIESTERASE ELAC PROTEIN 1"/>
    <property type="match status" value="1"/>
</dbReference>
<dbReference type="EMBL" id="QHBU01000075">
    <property type="protein sequence ID" value="PZR82337.1"/>
    <property type="molecule type" value="Genomic_DNA"/>
</dbReference>
<dbReference type="InterPro" id="IPR036866">
    <property type="entry name" value="RibonucZ/Hydroxyglut_hydro"/>
</dbReference>
<evidence type="ECO:0000313" key="3">
    <source>
        <dbReference type="EMBL" id="MBJ7594243.1"/>
    </source>
</evidence>
<organism evidence="4 5">
    <name type="scientific">Candidatus Aeolococcus gillhamiae</name>
    <dbReference type="NCBI Taxonomy" id="3127015"/>
    <lineage>
        <taxon>Bacteria</taxon>
        <taxon>Bacillati</taxon>
        <taxon>Candidatus Dormiibacterota</taxon>
        <taxon>Candidatus Dormibacteria</taxon>
        <taxon>Candidatus Aeolococcales</taxon>
        <taxon>Candidatus Aeolococcaceae</taxon>
        <taxon>Candidatus Aeolococcus</taxon>
    </lineage>
</organism>
<dbReference type="RefSeq" id="WP_337310259.1">
    <property type="nucleotide sequence ID" value="NZ_JAEKNS010000059.1"/>
</dbReference>
<gene>
    <name evidence="4" type="ORF">DLM65_04085</name>
    <name evidence="3" type="ORF">JF886_05150</name>
</gene>
<reference evidence="3 6" key="3">
    <citation type="submission" date="2020-10" db="EMBL/GenBank/DDBJ databases">
        <title>Ca. Dormibacterota MAGs.</title>
        <authorList>
            <person name="Montgomery K."/>
        </authorList>
    </citation>
    <scope>NUCLEOTIDE SEQUENCE [LARGE SCALE GENOMIC DNA]</scope>
    <source>
        <strain evidence="3">SC8812_S17_18</strain>
    </source>
</reference>
<dbReference type="AlphaFoldDB" id="A0A2W5ZEC9"/>
<dbReference type="SUPFAM" id="SSF56281">
    <property type="entry name" value="Metallo-hydrolase/oxidoreductase"/>
    <property type="match status" value="1"/>
</dbReference>
<dbReference type="InterPro" id="IPR001279">
    <property type="entry name" value="Metallo-B-lactamas"/>
</dbReference>
<evidence type="ECO:0000259" key="2">
    <source>
        <dbReference type="SMART" id="SM00849"/>
    </source>
</evidence>
<evidence type="ECO:0000256" key="1">
    <source>
        <dbReference type="ARBA" id="ARBA00022759"/>
    </source>
</evidence>
<dbReference type="EMBL" id="JAEKNS010000059">
    <property type="protein sequence ID" value="MBJ7594243.1"/>
    <property type="molecule type" value="Genomic_DNA"/>
</dbReference>
<proteinExistence type="predicted"/>
<evidence type="ECO:0000313" key="5">
    <source>
        <dbReference type="Proteomes" id="UP000248724"/>
    </source>
</evidence>
<evidence type="ECO:0000313" key="6">
    <source>
        <dbReference type="Proteomes" id="UP000606991"/>
    </source>
</evidence>
<keyword evidence="1" id="KW-0255">Endonuclease</keyword>
<dbReference type="Gene3D" id="3.60.15.10">
    <property type="entry name" value="Ribonuclease Z/Hydroxyacylglutathione hydrolase-like"/>
    <property type="match status" value="1"/>
</dbReference>
<accession>A0A934N4V1</accession>
<keyword evidence="1" id="KW-0540">Nuclease</keyword>
<sequence>MAETAAGSGETTRLTVIGSGDAFSGSGCNAAYLVDERVLIDCGAPVHALLPRAGMSAASIDLVLITHFHADHTYMLPMLLGSRAFTGELRGGLVIGGPPGTKEYVLRLLSTGYGRHIVGLIDESLHLEWVVLQDGADDVVAGYRVRAHAVVHSTGPSLAYTVERDGAAVIGFSGDTTLCPGLRRAIASADVMVCECTGWDGPTEGGHLWRGELEQLIAEYPDTRFVLSHLRTRGPIAGAILAHDLLSLDVSAAAPATR</sequence>
<dbReference type="PANTHER" id="PTHR46018:SF2">
    <property type="entry name" value="ZINC PHOSPHODIESTERASE ELAC PROTEIN 1"/>
    <property type="match status" value="1"/>
</dbReference>
<dbReference type="SMART" id="SM00849">
    <property type="entry name" value="Lactamase_B"/>
    <property type="match status" value="1"/>
</dbReference>
<keyword evidence="1" id="KW-0378">Hydrolase</keyword>
<dbReference type="GO" id="GO:0042781">
    <property type="term" value="F:3'-tRNA processing endoribonuclease activity"/>
    <property type="evidence" value="ECO:0007669"/>
    <property type="project" value="TreeGrafter"/>
</dbReference>
<dbReference type="Proteomes" id="UP000248724">
    <property type="component" value="Unassembled WGS sequence"/>
</dbReference>
<reference evidence="4 5" key="1">
    <citation type="journal article" date="2017" name="Nature">
        <title>Atmospheric trace gases support primary production in Antarctic desert surface soil.</title>
        <authorList>
            <person name="Ji M."/>
            <person name="Greening C."/>
            <person name="Vanwonterghem I."/>
            <person name="Carere C.R."/>
            <person name="Bay S.K."/>
            <person name="Steen J.A."/>
            <person name="Montgomery K."/>
            <person name="Lines T."/>
            <person name="Beardall J."/>
            <person name="van Dorst J."/>
            <person name="Snape I."/>
            <person name="Stott M.B."/>
            <person name="Hugenholtz P."/>
            <person name="Ferrari B.C."/>
        </authorList>
    </citation>
    <scope>NUCLEOTIDE SEQUENCE [LARGE SCALE GENOMIC DNA]</scope>
    <source>
        <strain evidence="4">RRmetagenome_bin12</strain>
    </source>
</reference>